<dbReference type="SMART" id="SM00382">
    <property type="entry name" value="AAA"/>
    <property type="match status" value="1"/>
</dbReference>
<protein>
    <submittedName>
        <fullName evidence="9">Fis family transcriptional regulator</fullName>
    </submittedName>
</protein>
<organism evidence="9 10">
    <name type="scientific">Geobacter soli</name>
    <dbReference type="NCBI Taxonomy" id="1510391"/>
    <lineage>
        <taxon>Bacteria</taxon>
        <taxon>Pseudomonadati</taxon>
        <taxon>Thermodesulfobacteriota</taxon>
        <taxon>Desulfuromonadia</taxon>
        <taxon>Geobacterales</taxon>
        <taxon>Geobacteraceae</taxon>
        <taxon>Geobacter</taxon>
    </lineage>
</organism>
<dbReference type="GO" id="GO:0043565">
    <property type="term" value="F:sequence-specific DNA binding"/>
    <property type="evidence" value="ECO:0007669"/>
    <property type="project" value="InterPro"/>
</dbReference>
<dbReference type="EMBL" id="JXBL01000001">
    <property type="protein sequence ID" value="KIE41632.1"/>
    <property type="molecule type" value="Genomic_DNA"/>
</dbReference>
<dbReference type="PROSITE" id="PS00688">
    <property type="entry name" value="SIGMA54_INTERACT_3"/>
    <property type="match status" value="1"/>
</dbReference>
<dbReference type="GO" id="GO:0000160">
    <property type="term" value="P:phosphorelay signal transduction system"/>
    <property type="evidence" value="ECO:0007669"/>
    <property type="project" value="InterPro"/>
</dbReference>
<dbReference type="InterPro" id="IPR013656">
    <property type="entry name" value="PAS_4"/>
</dbReference>
<feature type="domain" description="Sigma-54 factor interaction" evidence="7">
    <location>
        <begin position="259"/>
        <end position="488"/>
    </location>
</feature>
<accession>A0A0C1QLX3</accession>
<dbReference type="GO" id="GO:0006355">
    <property type="term" value="P:regulation of DNA-templated transcription"/>
    <property type="evidence" value="ECO:0007669"/>
    <property type="project" value="InterPro"/>
</dbReference>
<keyword evidence="5" id="KW-0804">Transcription</keyword>
<name>A0A0C1QLX3_9BACT</name>
<feature type="domain" description="Response regulatory" evidence="8">
    <location>
        <begin position="4"/>
        <end position="118"/>
    </location>
</feature>
<keyword evidence="4" id="KW-0238">DNA-binding</keyword>
<keyword evidence="10" id="KW-1185">Reference proteome</keyword>
<dbReference type="PROSITE" id="PS50045">
    <property type="entry name" value="SIGMA54_INTERACT_4"/>
    <property type="match status" value="1"/>
</dbReference>
<dbReference type="InterPro" id="IPR002078">
    <property type="entry name" value="Sigma_54_int"/>
</dbReference>
<dbReference type="SMART" id="SM00448">
    <property type="entry name" value="REC"/>
    <property type="match status" value="1"/>
</dbReference>
<dbReference type="PROSITE" id="PS00675">
    <property type="entry name" value="SIGMA54_INTERACT_1"/>
    <property type="match status" value="1"/>
</dbReference>
<feature type="modified residue" description="4-aspartylphosphate" evidence="6">
    <location>
        <position position="53"/>
    </location>
</feature>
<dbReference type="PROSITE" id="PS50110">
    <property type="entry name" value="RESPONSE_REGULATORY"/>
    <property type="match status" value="1"/>
</dbReference>
<evidence type="ECO:0000256" key="5">
    <source>
        <dbReference type="ARBA" id="ARBA00023163"/>
    </source>
</evidence>
<dbReference type="InterPro" id="IPR035965">
    <property type="entry name" value="PAS-like_dom_sf"/>
</dbReference>
<dbReference type="Gene3D" id="1.10.8.60">
    <property type="match status" value="1"/>
</dbReference>
<evidence type="ECO:0000256" key="1">
    <source>
        <dbReference type="ARBA" id="ARBA00022741"/>
    </source>
</evidence>
<dbReference type="SUPFAM" id="SSF52172">
    <property type="entry name" value="CheY-like"/>
    <property type="match status" value="1"/>
</dbReference>
<reference evidence="9 10" key="1">
    <citation type="submission" date="2015-01" db="EMBL/GenBank/DDBJ databases">
        <title>Genome sequence of the anaerobic bacterium Geobacter soli GSS01, a dissimilatory Fe(III) reducer from soil.</title>
        <authorList>
            <person name="Yang G."/>
            <person name="Zhou S."/>
        </authorList>
    </citation>
    <scope>NUCLEOTIDE SEQUENCE [LARGE SCALE GENOMIC DNA]</scope>
    <source>
        <strain evidence="9 10">GSS01</strain>
    </source>
</reference>
<dbReference type="Proteomes" id="UP000031433">
    <property type="component" value="Unassembled WGS sequence"/>
</dbReference>
<dbReference type="Gene3D" id="3.40.50.300">
    <property type="entry name" value="P-loop containing nucleotide triphosphate hydrolases"/>
    <property type="match status" value="1"/>
</dbReference>
<dbReference type="AlphaFoldDB" id="A0A0C1QLX3"/>
<dbReference type="Pfam" id="PF00072">
    <property type="entry name" value="Response_reg"/>
    <property type="match status" value="1"/>
</dbReference>
<evidence type="ECO:0000313" key="9">
    <source>
        <dbReference type="EMBL" id="KIE41632.1"/>
    </source>
</evidence>
<proteinExistence type="predicted"/>
<dbReference type="InterPro" id="IPR003593">
    <property type="entry name" value="AAA+_ATPase"/>
</dbReference>
<dbReference type="SUPFAM" id="SSF46689">
    <property type="entry name" value="Homeodomain-like"/>
    <property type="match status" value="1"/>
</dbReference>
<evidence type="ECO:0000256" key="4">
    <source>
        <dbReference type="ARBA" id="ARBA00023125"/>
    </source>
</evidence>
<dbReference type="NCBIfam" id="TIGR00229">
    <property type="entry name" value="sensory_box"/>
    <property type="match status" value="1"/>
</dbReference>
<evidence type="ECO:0000313" key="10">
    <source>
        <dbReference type="Proteomes" id="UP000031433"/>
    </source>
</evidence>
<evidence type="ECO:0000259" key="8">
    <source>
        <dbReference type="PROSITE" id="PS50110"/>
    </source>
</evidence>
<evidence type="ECO:0000256" key="6">
    <source>
        <dbReference type="PROSITE-ProRule" id="PRU00169"/>
    </source>
</evidence>
<dbReference type="InterPro" id="IPR009057">
    <property type="entry name" value="Homeodomain-like_sf"/>
</dbReference>
<evidence type="ECO:0000256" key="3">
    <source>
        <dbReference type="ARBA" id="ARBA00023015"/>
    </source>
</evidence>
<dbReference type="InterPro" id="IPR001789">
    <property type="entry name" value="Sig_transdc_resp-reg_receiver"/>
</dbReference>
<dbReference type="GO" id="GO:0005524">
    <property type="term" value="F:ATP binding"/>
    <property type="evidence" value="ECO:0007669"/>
    <property type="project" value="UniProtKB-KW"/>
</dbReference>
<dbReference type="PANTHER" id="PTHR32071:SF113">
    <property type="entry name" value="ALGINATE BIOSYNTHESIS TRANSCRIPTIONAL REGULATORY PROTEIN ALGB"/>
    <property type="match status" value="1"/>
</dbReference>
<dbReference type="SUPFAM" id="SSF55785">
    <property type="entry name" value="PYP-like sensor domain (PAS domain)"/>
    <property type="match status" value="1"/>
</dbReference>
<dbReference type="FunFam" id="3.40.50.300:FF:000006">
    <property type="entry name" value="DNA-binding transcriptional regulator NtrC"/>
    <property type="match status" value="1"/>
</dbReference>
<dbReference type="Gene3D" id="3.30.450.20">
    <property type="entry name" value="PAS domain"/>
    <property type="match status" value="1"/>
</dbReference>
<keyword evidence="2" id="KW-0067">ATP-binding</keyword>
<keyword evidence="1" id="KW-0547">Nucleotide-binding</keyword>
<keyword evidence="3" id="KW-0805">Transcription regulation</keyword>
<dbReference type="PROSITE" id="PS00676">
    <property type="entry name" value="SIGMA54_INTERACT_2"/>
    <property type="match status" value="1"/>
</dbReference>
<evidence type="ECO:0000259" key="7">
    <source>
        <dbReference type="PROSITE" id="PS50045"/>
    </source>
</evidence>
<dbReference type="InterPro" id="IPR025943">
    <property type="entry name" value="Sigma_54_int_dom_ATP-bd_2"/>
</dbReference>
<keyword evidence="6" id="KW-0597">Phosphoprotein</keyword>
<dbReference type="PRINTS" id="PR01590">
    <property type="entry name" value="HTHFIS"/>
</dbReference>
<dbReference type="InterPro" id="IPR025944">
    <property type="entry name" value="Sigma_54_int_dom_CS"/>
</dbReference>
<dbReference type="Pfam" id="PF08448">
    <property type="entry name" value="PAS_4"/>
    <property type="match status" value="1"/>
</dbReference>
<sequence length="564" mass="63046">MARRVLIVEDEDTLRFTFEHFLAAEGYAVDTAADFAEAIGKVESADYDLVFTDIILGNDNGIDVLREVKERQPATPVVMITGYPNVETASDAVRLGAFDYLPKPVKRDALLRVARMALDHKDLMEEREKYRTNLEAIFQSVDDAILTVDLDMNVVAYNEAGKYFFSLAAESIGRRYVPGEGNGAFLHALTETLKTKRPVETQRTECVVGGSEKRVVSLKTSPLVDRTGTFSGAVMVVRDETRLDDLEKSFEGRETFHNLVGSSPRMKEIYAFVESLADVPTTVLVTGESGTGKELVAAALHYKGGRSTKPFVKVNCSALAEPLLESELFGHVKGAFTGAIKDKMGRFQKADGGTIFLDEIGDISPGMQVRLLRVLQEREFERVGDSTPLKVDVRVIAATNVDLAEKVRLGQFREDLFYRLKVVRIHIPPLRERREDIPLLVEHFLAKFRGKFKKDVSAVSDEVMKVFMSYPWPGNVRELEHVLEHACIVCTSGLVTQEHLPSDFMEHHEIHGHEPATERETTLQAIRKALEKSGGNKAKAARLLGISRITLYRKLNELNIVHDE</sequence>
<dbReference type="Pfam" id="PF02954">
    <property type="entry name" value="HTH_8"/>
    <property type="match status" value="1"/>
</dbReference>
<dbReference type="Pfam" id="PF00158">
    <property type="entry name" value="Sigma54_activat"/>
    <property type="match status" value="1"/>
</dbReference>
<dbReference type="InterPro" id="IPR002197">
    <property type="entry name" value="HTH_Fis"/>
</dbReference>
<dbReference type="RefSeq" id="WP_039643440.1">
    <property type="nucleotide sequence ID" value="NZ_JXBL01000001.1"/>
</dbReference>
<gene>
    <name evidence="9" type="ORF">SE37_02810</name>
</gene>
<dbReference type="Gene3D" id="1.10.10.60">
    <property type="entry name" value="Homeodomain-like"/>
    <property type="match status" value="1"/>
</dbReference>
<comment type="caution">
    <text evidence="9">The sequence shown here is derived from an EMBL/GenBank/DDBJ whole genome shotgun (WGS) entry which is preliminary data.</text>
</comment>
<dbReference type="CDD" id="cd00009">
    <property type="entry name" value="AAA"/>
    <property type="match status" value="1"/>
</dbReference>
<dbReference type="Gene3D" id="3.40.50.2300">
    <property type="match status" value="1"/>
</dbReference>
<dbReference type="SUPFAM" id="SSF52540">
    <property type="entry name" value="P-loop containing nucleoside triphosphate hydrolases"/>
    <property type="match status" value="1"/>
</dbReference>
<dbReference type="PANTHER" id="PTHR32071">
    <property type="entry name" value="TRANSCRIPTIONAL REGULATORY PROTEIN"/>
    <property type="match status" value="1"/>
</dbReference>
<dbReference type="InterPro" id="IPR000014">
    <property type="entry name" value="PAS"/>
</dbReference>
<dbReference type="InterPro" id="IPR011006">
    <property type="entry name" value="CheY-like_superfamily"/>
</dbReference>
<evidence type="ECO:0000256" key="2">
    <source>
        <dbReference type="ARBA" id="ARBA00022840"/>
    </source>
</evidence>
<dbReference type="InterPro" id="IPR058031">
    <property type="entry name" value="AAA_lid_NorR"/>
</dbReference>
<dbReference type="Pfam" id="PF25601">
    <property type="entry name" value="AAA_lid_14"/>
    <property type="match status" value="1"/>
</dbReference>
<dbReference type="InterPro" id="IPR025662">
    <property type="entry name" value="Sigma_54_int_dom_ATP-bd_1"/>
</dbReference>
<dbReference type="InterPro" id="IPR027417">
    <property type="entry name" value="P-loop_NTPase"/>
</dbReference>